<reference evidence="1" key="1">
    <citation type="submission" date="2022-08" db="UniProtKB">
        <authorList>
            <consortium name="EnsemblMetazoa"/>
        </authorList>
    </citation>
    <scope>IDENTIFICATION</scope>
    <source>
        <strain evidence="1">05x7-T-G4-1.051#20</strain>
    </source>
</reference>
<dbReference type="AlphaFoldDB" id="A0A8W8LZ96"/>
<accession>A0A8W8LZ96</accession>
<dbReference type="Proteomes" id="UP000005408">
    <property type="component" value="Unassembled WGS sequence"/>
</dbReference>
<dbReference type="EnsemblMetazoa" id="G30453.5">
    <property type="protein sequence ID" value="G30453.5:cds"/>
    <property type="gene ID" value="G30453"/>
</dbReference>
<protein>
    <submittedName>
        <fullName evidence="1">Uncharacterized protein</fullName>
    </submittedName>
</protein>
<evidence type="ECO:0000313" key="2">
    <source>
        <dbReference type="Proteomes" id="UP000005408"/>
    </source>
</evidence>
<keyword evidence="2" id="KW-1185">Reference proteome</keyword>
<dbReference type="GeneID" id="105339457"/>
<dbReference type="OrthoDB" id="10013535at2759"/>
<dbReference type="Pfam" id="PF12494">
    <property type="entry name" value="DUF3695"/>
    <property type="match status" value="1"/>
</dbReference>
<dbReference type="RefSeq" id="XP_034308231.1">
    <property type="nucleotide sequence ID" value="XM_034452340.2"/>
</dbReference>
<dbReference type="InterPro" id="IPR022179">
    <property type="entry name" value="CFAP276"/>
</dbReference>
<proteinExistence type="predicted"/>
<name>A0A8W8LZ96_MAGGI</name>
<organism evidence="1 2">
    <name type="scientific">Magallana gigas</name>
    <name type="common">Pacific oyster</name>
    <name type="synonym">Crassostrea gigas</name>
    <dbReference type="NCBI Taxonomy" id="29159"/>
    <lineage>
        <taxon>Eukaryota</taxon>
        <taxon>Metazoa</taxon>
        <taxon>Spiralia</taxon>
        <taxon>Lophotrochozoa</taxon>
        <taxon>Mollusca</taxon>
        <taxon>Bivalvia</taxon>
        <taxon>Autobranchia</taxon>
        <taxon>Pteriomorphia</taxon>
        <taxon>Ostreida</taxon>
        <taxon>Ostreoidea</taxon>
        <taxon>Ostreidae</taxon>
        <taxon>Magallana</taxon>
    </lineage>
</organism>
<sequence length="167" mass="19207">MMQSTRDPYPFPKLQNDENFYGSSYMEQQAYDKPVHLAQKEDPWNRLNGTCTLASSRREIYHMDPKAPRDSLDFILKSKYDHHDEFLRAKNETLTQPETAGDSHGRVLKNREVEVIVPKPYLNHPLSVIEQKKKDSIHSIENAIESPHSAGTNGGYSRKHDGGFYCT</sequence>
<evidence type="ECO:0000313" key="1">
    <source>
        <dbReference type="EnsemblMetazoa" id="G30453.5:cds"/>
    </source>
</evidence>